<proteinExistence type="predicted"/>
<comment type="caution">
    <text evidence="1">The sequence shown here is derived from an EMBL/GenBank/DDBJ whole genome shotgun (WGS) entry which is preliminary data.</text>
</comment>
<evidence type="ECO:0000313" key="1">
    <source>
        <dbReference type="EMBL" id="KAL3509127.1"/>
    </source>
</evidence>
<dbReference type="PANTHER" id="PTHR35546">
    <property type="entry name" value="F-BOX PROTEIN INTERACTION DOMAIN PROTEIN-RELATED"/>
    <property type="match status" value="1"/>
</dbReference>
<keyword evidence="2" id="KW-1185">Reference proteome</keyword>
<dbReference type="PANTHER" id="PTHR35546:SF130">
    <property type="entry name" value="EXPRESSED PROTEIN"/>
    <property type="match status" value="1"/>
</dbReference>
<protein>
    <recommendedName>
        <fullName evidence="3">F-box associated domain-containing protein</fullName>
    </recommendedName>
</protein>
<gene>
    <name evidence="1" type="ORF">ACH5RR_028528</name>
</gene>
<dbReference type="InterPro" id="IPR055290">
    <property type="entry name" value="At3g26010-like"/>
</dbReference>
<organism evidence="1 2">
    <name type="scientific">Cinchona calisaya</name>
    <dbReference type="NCBI Taxonomy" id="153742"/>
    <lineage>
        <taxon>Eukaryota</taxon>
        <taxon>Viridiplantae</taxon>
        <taxon>Streptophyta</taxon>
        <taxon>Embryophyta</taxon>
        <taxon>Tracheophyta</taxon>
        <taxon>Spermatophyta</taxon>
        <taxon>Magnoliopsida</taxon>
        <taxon>eudicotyledons</taxon>
        <taxon>Gunneridae</taxon>
        <taxon>Pentapetalae</taxon>
        <taxon>asterids</taxon>
        <taxon>lamiids</taxon>
        <taxon>Gentianales</taxon>
        <taxon>Rubiaceae</taxon>
        <taxon>Cinchonoideae</taxon>
        <taxon>Cinchoneae</taxon>
        <taxon>Cinchona</taxon>
    </lineage>
</organism>
<dbReference type="Proteomes" id="UP001630127">
    <property type="component" value="Unassembled WGS sequence"/>
</dbReference>
<name>A0ABD2YP20_9GENT</name>
<accession>A0ABD2YP20</accession>
<reference evidence="1 2" key="1">
    <citation type="submission" date="2024-11" db="EMBL/GenBank/DDBJ databases">
        <title>A near-complete genome assembly of Cinchona calisaya.</title>
        <authorList>
            <person name="Lian D.C."/>
            <person name="Zhao X.W."/>
            <person name="Wei L."/>
        </authorList>
    </citation>
    <scope>NUCLEOTIDE SEQUENCE [LARGE SCALE GENOMIC DNA]</scope>
    <source>
        <tissue evidence="1">Nenye</tissue>
    </source>
</reference>
<evidence type="ECO:0000313" key="2">
    <source>
        <dbReference type="Proteomes" id="UP001630127"/>
    </source>
</evidence>
<sequence>MVKHFKFLFLSSIPPVSEEGQTLKEEEGMIPGNLDESLSFLGQKSDFRIVGFSNGLLLRGINPEQNGDNCAWYEQNTNYIICNPVTRQVRHLPKTNKPSLYTPPVFICRGGNATSSSSSSLDEVHYEVVRVRLTNIRLFTKTVEIETFSSLTHTWVEDTRVSDLPFLLTHDTRTAFVIDDVLFWGATSGGPSGYKYHNRALLAYDRRATGLQCAKVIEAPTGQDGQGGKGSGYFGGHFGPSEGKVQFGKYDDVNFEVWVLEDYRSSTNWFMKYRVSNEIIGVQAFGRFQV</sequence>
<dbReference type="AlphaFoldDB" id="A0ABD2YP20"/>
<dbReference type="EMBL" id="JBJUIK010000012">
    <property type="protein sequence ID" value="KAL3509127.1"/>
    <property type="molecule type" value="Genomic_DNA"/>
</dbReference>
<evidence type="ECO:0008006" key="3">
    <source>
        <dbReference type="Google" id="ProtNLM"/>
    </source>
</evidence>